<dbReference type="EMBL" id="CAKKLH010000316">
    <property type="protein sequence ID" value="CAH0111719.1"/>
    <property type="molecule type" value="Genomic_DNA"/>
</dbReference>
<dbReference type="PANTHER" id="PTHR11267">
    <property type="entry name" value="T-BOX PROTEIN-RELATED"/>
    <property type="match status" value="1"/>
</dbReference>
<dbReference type="InterPro" id="IPR008967">
    <property type="entry name" value="p53-like_TF_DNA-bd_sf"/>
</dbReference>
<keyword evidence="5 6" id="KW-0539">Nucleus</keyword>
<evidence type="ECO:0000256" key="3">
    <source>
        <dbReference type="ARBA" id="ARBA00023125"/>
    </source>
</evidence>
<dbReference type="AlphaFoldDB" id="A0A8J2S8K9"/>
<dbReference type="Pfam" id="PF00907">
    <property type="entry name" value="T-box"/>
    <property type="match status" value="1"/>
</dbReference>
<feature type="region of interest" description="Disordered" evidence="7">
    <location>
        <begin position="1"/>
        <end position="48"/>
    </location>
</feature>
<dbReference type="GO" id="GO:0007507">
    <property type="term" value="P:heart development"/>
    <property type="evidence" value="ECO:0007669"/>
    <property type="project" value="TreeGrafter"/>
</dbReference>
<dbReference type="InterPro" id="IPR018186">
    <property type="entry name" value="TF_T-box_CS"/>
</dbReference>
<feature type="region of interest" description="Disordered" evidence="7">
    <location>
        <begin position="653"/>
        <end position="720"/>
    </location>
</feature>
<dbReference type="PROSITE" id="PS50252">
    <property type="entry name" value="TBOX_3"/>
    <property type="match status" value="1"/>
</dbReference>
<dbReference type="OrthoDB" id="7442607at2759"/>
<accession>A0A8J2S8K9</accession>
<dbReference type="GO" id="GO:0045893">
    <property type="term" value="P:positive regulation of DNA-templated transcription"/>
    <property type="evidence" value="ECO:0007669"/>
    <property type="project" value="InterPro"/>
</dbReference>
<evidence type="ECO:0000313" key="9">
    <source>
        <dbReference type="EMBL" id="CAH0111719.1"/>
    </source>
</evidence>
<gene>
    <name evidence="9" type="ORF">DGAL_LOCUS15373</name>
</gene>
<name>A0A8J2S8K9_9CRUS</name>
<dbReference type="PANTHER" id="PTHR11267:SF190">
    <property type="entry name" value="T-BOX TRANSCRIPTION FACTOR TBX20"/>
    <property type="match status" value="1"/>
</dbReference>
<evidence type="ECO:0000256" key="2">
    <source>
        <dbReference type="ARBA" id="ARBA00023015"/>
    </source>
</evidence>
<dbReference type="GO" id="GO:0000981">
    <property type="term" value="F:DNA-binding transcription factor activity, RNA polymerase II-specific"/>
    <property type="evidence" value="ECO:0007669"/>
    <property type="project" value="TreeGrafter"/>
</dbReference>
<reference evidence="9" key="1">
    <citation type="submission" date="2021-11" db="EMBL/GenBank/DDBJ databases">
        <authorList>
            <person name="Schell T."/>
        </authorList>
    </citation>
    <scope>NUCLEOTIDE SEQUENCE</scope>
    <source>
        <strain evidence="9">M5</strain>
    </source>
</reference>
<comment type="caution">
    <text evidence="9">The sequence shown here is derived from an EMBL/GenBank/DDBJ whole genome shotgun (WGS) entry which is preliminary data.</text>
</comment>
<comment type="caution">
    <text evidence="6">Lacks conserved residue(s) required for the propagation of feature annotation.</text>
</comment>
<dbReference type="Gene3D" id="2.60.40.820">
    <property type="entry name" value="Transcription factor, T-box"/>
    <property type="match status" value="1"/>
</dbReference>
<dbReference type="SMART" id="SM00425">
    <property type="entry name" value="TBOX"/>
    <property type="match status" value="1"/>
</dbReference>
<evidence type="ECO:0000256" key="4">
    <source>
        <dbReference type="ARBA" id="ARBA00023163"/>
    </source>
</evidence>
<dbReference type="GO" id="GO:0000978">
    <property type="term" value="F:RNA polymerase II cis-regulatory region sequence-specific DNA binding"/>
    <property type="evidence" value="ECO:0007669"/>
    <property type="project" value="InterPro"/>
</dbReference>
<dbReference type="InterPro" id="IPR036960">
    <property type="entry name" value="T-box_sf"/>
</dbReference>
<evidence type="ECO:0000259" key="8">
    <source>
        <dbReference type="PROSITE" id="PS50252"/>
    </source>
</evidence>
<feature type="compositionally biased region" description="Polar residues" evidence="7">
    <location>
        <begin position="697"/>
        <end position="706"/>
    </location>
</feature>
<keyword evidence="4" id="KW-0804">Transcription</keyword>
<dbReference type="CDD" id="cd20193">
    <property type="entry name" value="T-box_TBX20-like"/>
    <property type="match status" value="1"/>
</dbReference>
<evidence type="ECO:0000256" key="1">
    <source>
        <dbReference type="ARBA" id="ARBA00004123"/>
    </source>
</evidence>
<protein>
    <recommendedName>
        <fullName evidence="8">T-box domain-containing protein</fullName>
    </recommendedName>
</protein>
<keyword evidence="2" id="KW-0805">Transcription regulation</keyword>
<evidence type="ECO:0000313" key="10">
    <source>
        <dbReference type="Proteomes" id="UP000789390"/>
    </source>
</evidence>
<dbReference type="PROSITE" id="PS01283">
    <property type="entry name" value="TBOX_1"/>
    <property type="match status" value="1"/>
</dbReference>
<feature type="domain" description="T-box" evidence="8">
    <location>
        <begin position="294"/>
        <end position="492"/>
    </location>
</feature>
<feature type="compositionally biased region" description="Basic residues" evidence="7">
    <location>
        <begin position="679"/>
        <end position="688"/>
    </location>
</feature>
<feature type="compositionally biased region" description="Low complexity" evidence="7">
    <location>
        <begin position="655"/>
        <end position="678"/>
    </location>
</feature>
<evidence type="ECO:0000256" key="7">
    <source>
        <dbReference type="SAM" id="MobiDB-lite"/>
    </source>
</evidence>
<feature type="region of interest" description="Disordered" evidence="7">
    <location>
        <begin position="142"/>
        <end position="172"/>
    </location>
</feature>
<feature type="region of interest" description="Disordered" evidence="7">
    <location>
        <begin position="553"/>
        <end position="593"/>
    </location>
</feature>
<feature type="region of interest" description="Disordered" evidence="7">
    <location>
        <begin position="213"/>
        <end position="274"/>
    </location>
</feature>
<dbReference type="SUPFAM" id="SSF49417">
    <property type="entry name" value="p53-like transcription factors"/>
    <property type="match status" value="1"/>
</dbReference>
<dbReference type="GO" id="GO:0001708">
    <property type="term" value="P:cell fate specification"/>
    <property type="evidence" value="ECO:0007669"/>
    <property type="project" value="TreeGrafter"/>
</dbReference>
<organism evidence="9 10">
    <name type="scientific">Daphnia galeata</name>
    <dbReference type="NCBI Taxonomy" id="27404"/>
    <lineage>
        <taxon>Eukaryota</taxon>
        <taxon>Metazoa</taxon>
        <taxon>Ecdysozoa</taxon>
        <taxon>Arthropoda</taxon>
        <taxon>Crustacea</taxon>
        <taxon>Branchiopoda</taxon>
        <taxon>Diplostraca</taxon>
        <taxon>Cladocera</taxon>
        <taxon>Anomopoda</taxon>
        <taxon>Daphniidae</taxon>
        <taxon>Daphnia</taxon>
    </lineage>
</organism>
<dbReference type="InterPro" id="IPR001699">
    <property type="entry name" value="TF_T-box"/>
</dbReference>
<sequence length="720" mass="79070">MESARDELPPIFSPTKRVGLAPVVTEESNDSASKGPNGEESTILTRTRQQAAKHQNALAKSATASVDRLLDSSVEGSAQCSSFAAFKSQTLNKSMRQMLPVGTMEDETCRISLHQHIAAAPPASAIRAIKATDFSIAAIIGSSSSSNNKPTSHHHGEFLVKPSSPESANSKPIFHFDPVLTKAVLPKQETVQTCKTEESEDIDIEKDVDVEEFSDAENVSASSPSALSCEDEQEAEEEEEDEDTKSKSSNGNKNTGKSGGVRNGGKKKSRSEPVNHLIKPRCNCDELTTVDCQLETKELWDKFHELGTEMIITKTGRRMFPTVRITFSGSLFGDHRDLSSNGSNRVRYYVLLDVVPVDSKRYRYAYHRSSWLVAGKADPPAPARLYTHPDSPFTPDQLRKQVISFEKVKLTNNEMDKQGQIVLNSMHRYQPRVHIVRRMEGDTTRPIVDLEREQFRTYVFPETVFTAVTAYQNQLITKLKIDSNPFAKGFRDSSRLSDFESRDSMEGIMAEHHQQYMRNNPLRLFPDASEMDSASAAAAAMLTEKARSALGLPPSAFWTGNGQSQQQHPVQQQQQQQQQQRMRNPLESSFQPFMNPSAAAATAAAMSQLYSRGAAAAASGMIPPPHFWSQFYGLNHQLGLLSGLAGGFPSPVAAGPESSCGGSPPSPSASSTSPNGFSHHQHQQHHQRYSPYPLNGVKSQLRTPSPRNVAATVPSSSSPK</sequence>
<feature type="compositionally biased region" description="Acidic residues" evidence="7">
    <location>
        <begin position="229"/>
        <end position="243"/>
    </location>
</feature>
<evidence type="ECO:0000256" key="6">
    <source>
        <dbReference type="PROSITE-ProRule" id="PRU00201"/>
    </source>
</evidence>
<feature type="compositionally biased region" description="Polar residues" evidence="7">
    <location>
        <begin position="30"/>
        <end position="48"/>
    </location>
</feature>
<keyword evidence="10" id="KW-1185">Reference proteome</keyword>
<dbReference type="FunFam" id="2.60.40.820:FF:000008">
    <property type="entry name" value="T-box transcription factor TBX20"/>
    <property type="match status" value="1"/>
</dbReference>
<feature type="compositionally biased region" description="Low complexity" evidence="7">
    <location>
        <begin position="247"/>
        <end position="256"/>
    </location>
</feature>
<dbReference type="InterPro" id="IPR046360">
    <property type="entry name" value="T-box_DNA-bd"/>
</dbReference>
<feature type="compositionally biased region" description="Low complexity" evidence="7">
    <location>
        <begin position="563"/>
        <end position="580"/>
    </location>
</feature>
<evidence type="ECO:0000256" key="5">
    <source>
        <dbReference type="ARBA" id="ARBA00023242"/>
    </source>
</evidence>
<dbReference type="PRINTS" id="PR00937">
    <property type="entry name" value="TBOX"/>
</dbReference>
<comment type="subcellular location">
    <subcellularLocation>
        <location evidence="1 6">Nucleus</location>
    </subcellularLocation>
</comment>
<dbReference type="GO" id="GO:0000785">
    <property type="term" value="C:chromatin"/>
    <property type="evidence" value="ECO:0007669"/>
    <property type="project" value="TreeGrafter"/>
</dbReference>
<feature type="compositionally biased region" description="Polar residues" evidence="7">
    <location>
        <begin position="217"/>
        <end position="226"/>
    </location>
</feature>
<dbReference type="GO" id="GO:0005634">
    <property type="term" value="C:nucleus"/>
    <property type="evidence" value="ECO:0007669"/>
    <property type="project" value="UniProtKB-SubCell"/>
</dbReference>
<proteinExistence type="predicted"/>
<keyword evidence="3 6" id="KW-0238">DNA-binding</keyword>
<dbReference type="Proteomes" id="UP000789390">
    <property type="component" value="Unassembled WGS sequence"/>
</dbReference>